<proteinExistence type="predicted"/>
<dbReference type="EMBL" id="JACHDO010000001">
    <property type="protein sequence ID" value="MBB5492328.1"/>
    <property type="molecule type" value="Genomic_DNA"/>
</dbReference>
<keyword evidence="3" id="KW-1185">Reference proteome</keyword>
<protein>
    <recommendedName>
        <fullName evidence="4">Transposase</fullName>
    </recommendedName>
</protein>
<dbReference type="AlphaFoldDB" id="A0A840WQD1"/>
<comment type="caution">
    <text evidence="2">The sequence shown here is derived from an EMBL/GenBank/DDBJ whole genome shotgun (WGS) entry which is preliminary data.</text>
</comment>
<evidence type="ECO:0000256" key="1">
    <source>
        <dbReference type="SAM" id="MobiDB-lite"/>
    </source>
</evidence>
<sequence length="112" mass="12545">MAQDDTCHHQAILVLRYFRDRTDPERLGVDNNIPRATAYRYIDEATAVLADQAPDLHQALQPAEDEELEHLILDGSAIATDRCSEKTVSAKGKEADVWYSGEAHHQRARSSS</sequence>
<evidence type="ECO:0000313" key="2">
    <source>
        <dbReference type="EMBL" id="MBB5492328.1"/>
    </source>
</evidence>
<evidence type="ECO:0008006" key="4">
    <source>
        <dbReference type="Google" id="ProtNLM"/>
    </source>
</evidence>
<name>A0A840WQD1_9ACTN</name>
<organism evidence="2 3">
    <name type="scientific">Nocardiopsis metallicus</name>
    <dbReference type="NCBI Taxonomy" id="179819"/>
    <lineage>
        <taxon>Bacteria</taxon>
        <taxon>Bacillati</taxon>
        <taxon>Actinomycetota</taxon>
        <taxon>Actinomycetes</taxon>
        <taxon>Streptosporangiales</taxon>
        <taxon>Nocardiopsidaceae</taxon>
        <taxon>Nocardiopsis</taxon>
    </lineage>
</organism>
<dbReference type="Proteomes" id="UP000579647">
    <property type="component" value="Unassembled WGS sequence"/>
</dbReference>
<reference evidence="2 3" key="1">
    <citation type="submission" date="2020-08" db="EMBL/GenBank/DDBJ databases">
        <title>Sequencing the genomes of 1000 actinobacteria strains.</title>
        <authorList>
            <person name="Klenk H.-P."/>
        </authorList>
    </citation>
    <scope>NUCLEOTIDE SEQUENCE [LARGE SCALE GENOMIC DNA]</scope>
    <source>
        <strain evidence="2 3">DSM 44598</strain>
    </source>
</reference>
<feature type="region of interest" description="Disordered" evidence="1">
    <location>
        <begin position="90"/>
        <end position="112"/>
    </location>
</feature>
<accession>A0A840WQD1</accession>
<evidence type="ECO:0000313" key="3">
    <source>
        <dbReference type="Proteomes" id="UP000579647"/>
    </source>
</evidence>
<gene>
    <name evidence="2" type="ORF">HNR07_003465</name>
</gene>
<dbReference type="RefSeq" id="WP_184365814.1">
    <property type="nucleotide sequence ID" value="NZ_BAAAKM010000003.1"/>
</dbReference>